<keyword evidence="3" id="KW-1185">Reference proteome</keyword>
<comment type="caution">
    <text evidence="2">The sequence shown here is derived from an EMBL/GenBank/DDBJ whole genome shotgun (WGS) entry which is preliminary data.</text>
</comment>
<dbReference type="AlphaFoldDB" id="A0A0J9E9V9"/>
<sequence length="179" mass="19123">MTREKRYRVLNLLFAGCMVLAMLGSAALSGPVSSAARHSVEGFAAHCFSPLMTAAKAAEAFDGLRYEFYDLDPFRASNPVSAPVKAPVTPGTDRRCEVSFDGAHTKPAIDAVLGALVREGIKTEADLPATFQATDGTALLAARRLNPRKIAVVHVGTRPGPNGVETFMNVERLPLAENR</sequence>
<dbReference type="STRING" id="1675527.AIOL_003429"/>
<dbReference type="EMBL" id="LFTY01000002">
    <property type="protein sequence ID" value="KMW58454.1"/>
    <property type="molecule type" value="Genomic_DNA"/>
</dbReference>
<proteinExistence type="predicted"/>
<keyword evidence="1" id="KW-0732">Signal</keyword>
<protein>
    <submittedName>
        <fullName evidence="2">Uncharacterized protein</fullName>
    </submittedName>
</protein>
<gene>
    <name evidence="2" type="ORF">AIOL_003429</name>
</gene>
<organism evidence="2 3">
    <name type="scientific">Candidatus Rhodobacter oscarellae</name>
    <dbReference type="NCBI Taxonomy" id="1675527"/>
    <lineage>
        <taxon>Bacteria</taxon>
        <taxon>Pseudomonadati</taxon>
        <taxon>Pseudomonadota</taxon>
        <taxon>Alphaproteobacteria</taxon>
        <taxon>Rhodobacterales</taxon>
        <taxon>Rhodobacter group</taxon>
        <taxon>Rhodobacter</taxon>
    </lineage>
</organism>
<dbReference type="Proteomes" id="UP000037178">
    <property type="component" value="Unassembled WGS sequence"/>
</dbReference>
<name>A0A0J9E9V9_9RHOB</name>
<dbReference type="RefSeq" id="WP_235439057.1">
    <property type="nucleotide sequence ID" value="NZ_LFTY01000002.1"/>
</dbReference>
<feature type="signal peptide" evidence="1">
    <location>
        <begin position="1"/>
        <end position="26"/>
    </location>
</feature>
<reference evidence="2 3" key="1">
    <citation type="submission" date="2015-06" db="EMBL/GenBank/DDBJ databases">
        <title>Draft genome sequence of an Alphaproteobacteria species associated to the Mediterranean sponge Oscarella lobularis.</title>
        <authorList>
            <person name="Jourda C."/>
            <person name="Santini S."/>
            <person name="Claverie J.-M."/>
        </authorList>
    </citation>
    <scope>NUCLEOTIDE SEQUENCE [LARGE SCALE GENOMIC DNA]</scope>
    <source>
        <strain evidence="2">IGS</strain>
    </source>
</reference>
<dbReference type="PATRIC" id="fig|1675527.3.peg.3586"/>
<accession>A0A0J9E9V9</accession>
<evidence type="ECO:0000313" key="3">
    <source>
        <dbReference type="Proteomes" id="UP000037178"/>
    </source>
</evidence>
<evidence type="ECO:0000256" key="1">
    <source>
        <dbReference type="SAM" id="SignalP"/>
    </source>
</evidence>
<feature type="chain" id="PRO_5005318361" evidence="1">
    <location>
        <begin position="27"/>
        <end position="179"/>
    </location>
</feature>
<evidence type="ECO:0000313" key="2">
    <source>
        <dbReference type="EMBL" id="KMW58454.1"/>
    </source>
</evidence>